<feature type="compositionally biased region" description="Polar residues" evidence="1">
    <location>
        <begin position="83"/>
        <end position="93"/>
    </location>
</feature>
<organism evidence="2 3">
    <name type="scientific">Electrophorus voltai</name>
    <dbReference type="NCBI Taxonomy" id="2609070"/>
    <lineage>
        <taxon>Eukaryota</taxon>
        <taxon>Metazoa</taxon>
        <taxon>Chordata</taxon>
        <taxon>Craniata</taxon>
        <taxon>Vertebrata</taxon>
        <taxon>Euteleostomi</taxon>
        <taxon>Actinopterygii</taxon>
        <taxon>Neopterygii</taxon>
        <taxon>Teleostei</taxon>
        <taxon>Ostariophysi</taxon>
        <taxon>Gymnotiformes</taxon>
        <taxon>Gymnotoidei</taxon>
        <taxon>Gymnotidae</taxon>
        <taxon>Electrophorus</taxon>
    </lineage>
</organism>
<feature type="region of interest" description="Disordered" evidence="1">
    <location>
        <begin position="215"/>
        <end position="281"/>
    </location>
</feature>
<feature type="compositionally biased region" description="Basic and acidic residues" evidence="1">
    <location>
        <begin position="243"/>
        <end position="252"/>
    </location>
</feature>
<sequence>MSQLFTHASSMHLAAPRASAALPNQPFFTSNCFTPPSERSAPALASSPPGDGRDPRCHPGLLITQNALIASLHQVCGYAPRTRSTASSVPVVTSQPQRSRHSSRSPMKTHGARPSAGGGARQPAPQWPGQSRTRASVVFFDEKELKRIRSEAASSSGAPRFMPVNSVTLVNVSDELEREFALAKKTTENMEGLKSFPGQIRTWPEIPWLFCGPGLGKESPGTGRWGTGLGSVSRRKKKKKPKDKSQSREKRCTKGTFLQDNSGVRGEASEGGESLGEAQDL</sequence>
<evidence type="ECO:0000313" key="2">
    <source>
        <dbReference type="EMBL" id="KAK1804104.1"/>
    </source>
</evidence>
<dbReference type="Proteomes" id="UP001239994">
    <property type="component" value="Unassembled WGS sequence"/>
</dbReference>
<accession>A0AAD8ZRI8</accession>
<feature type="region of interest" description="Disordered" evidence="1">
    <location>
        <begin position="31"/>
        <end position="59"/>
    </location>
</feature>
<dbReference type="AlphaFoldDB" id="A0AAD8ZRI8"/>
<dbReference type="EMBL" id="JAROKS010000004">
    <property type="protein sequence ID" value="KAK1804104.1"/>
    <property type="molecule type" value="Genomic_DNA"/>
</dbReference>
<proteinExistence type="predicted"/>
<feature type="compositionally biased region" description="Basic residues" evidence="1">
    <location>
        <begin position="233"/>
        <end position="242"/>
    </location>
</feature>
<feature type="region of interest" description="Disordered" evidence="1">
    <location>
        <begin position="83"/>
        <end position="134"/>
    </location>
</feature>
<evidence type="ECO:0000256" key="1">
    <source>
        <dbReference type="SAM" id="MobiDB-lite"/>
    </source>
</evidence>
<reference evidence="2" key="1">
    <citation type="submission" date="2023-03" db="EMBL/GenBank/DDBJ databases">
        <title>Electrophorus voltai genome.</title>
        <authorList>
            <person name="Bian C."/>
        </authorList>
    </citation>
    <scope>NUCLEOTIDE SEQUENCE</scope>
    <source>
        <strain evidence="2">CB-2022</strain>
        <tissue evidence="2">Muscle</tissue>
    </source>
</reference>
<feature type="compositionally biased region" description="Low complexity" evidence="1">
    <location>
        <begin position="271"/>
        <end position="281"/>
    </location>
</feature>
<evidence type="ECO:0000313" key="3">
    <source>
        <dbReference type="Proteomes" id="UP001239994"/>
    </source>
</evidence>
<comment type="caution">
    <text evidence="2">The sequence shown here is derived from an EMBL/GenBank/DDBJ whole genome shotgun (WGS) entry which is preliminary data.</text>
</comment>
<name>A0AAD8ZRI8_9TELE</name>
<gene>
    <name evidence="2" type="ORF">P4O66_020147</name>
</gene>
<protein>
    <submittedName>
        <fullName evidence="2">Uncharacterized protein</fullName>
    </submittedName>
</protein>
<keyword evidence="3" id="KW-1185">Reference proteome</keyword>